<reference evidence="6" key="1">
    <citation type="submission" date="2022-10" db="EMBL/GenBank/DDBJ databases">
        <title>Catenovulum adriacola sp. nov. isolated in the Harbour of Susak.</title>
        <authorList>
            <person name="Schoch T."/>
            <person name="Reich S.J."/>
            <person name="Stoeferle S."/>
            <person name="Flaiz M."/>
            <person name="Kazda M."/>
            <person name="Riedel C.U."/>
            <person name="Duerre P."/>
        </authorList>
    </citation>
    <scope>NUCLEOTIDE SEQUENCE</scope>
    <source>
        <strain evidence="6">TS8</strain>
        <plasmid evidence="6">pCadTS8_1</plasmid>
    </source>
</reference>
<dbReference type="Proteomes" id="UP001163726">
    <property type="component" value="Plasmid pCadTS8_1"/>
</dbReference>
<dbReference type="SUPFAM" id="SSF53067">
    <property type="entry name" value="Actin-like ATPase domain"/>
    <property type="match status" value="1"/>
</dbReference>
<dbReference type="PANTHER" id="PTHR43095:SF5">
    <property type="entry name" value="XYLULOSE KINASE"/>
    <property type="match status" value="1"/>
</dbReference>
<sequence>MSDQSLNSLVVDIGKTHIKICLLDARNNPVRTEQTNNVIDSSGAYPSVDVDYIWTWLSENIKLLASSYHISAIAFSTHGATAALINRDKEELVLPVLDYEYNELDKINEPYLTVKPLYEKTFSPPLPAGLNLGKQLFWLQHHFATKFNQCTDILMYPQYWAWKLTGEVSTDITSLGCHTDLWSIADNDFSSLVDTMNWRHLFPKVMPPWHCVGQIKPQLAQAWGLGEQCQVHVGIHDSNASFLRYRVSQDDRPFTVISTGTWTISMAANVSLENLSKDKDMLANIDATGKAVACARFMGGREFASICKRFGANVADKFSAQDIQHVINSNVFALPDFSGGSGPFGHSEGCILGNKKTIKGAALASLYCALMLDYQLDTLKVSGDIYIEGAFLKNPFLCGLLSQLRGDQNVYLSTDTTGTVQGVAQLMSWGKSFDEPKVEPALKTSIENLVQYKAQWLSAIQENL</sequence>
<dbReference type="InterPro" id="IPR049382">
    <property type="entry name" value="FGGY_C_2"/>
</dbReference>
<feature type="domain" description="Carbohydrate kinase FGGY C-terminal" evidence="5">
    <location>
        <begin position="252"/>
        <end position="429"/>
    </location>
</feature>
<accession>A0ABY7ARD2</accession>
<evidence type="ECO:0000256" key="1">
    <source>
        <dbReference type="ARBA" id="ARBA00009156"/>
    </source>
</evidence>
<dbReference type="CDD" id="cd07772">
    <property type="entry name" value="ASKHA_NBD_FGGY_NaCK-like"/>
    <property type="match status" value="1"/>
</dbReference>
<dbReference type="InterPro" id="IPR043129">
    <property type="entry name" value="ATPase_NBD"/>
</dbReference>
<keyword evidence="3 6" id="KW-0418">Kinase</keyword>
<dbReference type="EMBL" id="CP109966">
    <property type="protein sequence ID" value="WAJ71813.1"/>
    <property type="molecule type" value="Genomic_DNA"/>
</dbReference>
<evidence type="ECO:0000313" key="6">
    <source>
        <dbReference type="EMBL" id="WAJ71813.1"/>
    </source>
</evidence>
<keyword evidence="6" id="KW-0614">Plasmid</keyword>
<dbReference type="InterPro" id="IPR018484">
    <property type="entry name" value="FGGY_N"/>
</dbReference>
<evidence type="ECO:0000256" key="3">
    <source>
        <dbReference type="ARBA" id="ARBA00022777"/>
    </source>
</evidence>
<protein>
    <submittedName>
        <fullName evidence="6">FGGY family carbohydrate kinase</fullName>
    </submittedName>
</protein>
<dbReference type="Pfam" id="PF21546">
    <property type="entry name" value="FGGY_C_2"/>
    <property type="match status" value="1"/>
</dbReference>
<dbReference type="Pfam" id="PF00370">
    <property type="entry name" value="FGGY_N"/>
    <property type="match status" value="1"/>
</dbReference>
<dbReference type="Gene3D" id="3.30.420.40">
    <property type="match status" value="2"/>
</dbReference>
<keyword evidence="7" id="KW-1185">Reference proteome</keyword>
<dbReference type="RefSeq" id="WP_268076535.1">
    <property type="nucleotide sequence ID" value="NZ_CP109966.1"/>
</dbReference>
<dbReference type="GO" id="GO:0016301">
    <property type="term" value="F:kinase activity"/>
    <property type="evidence" value="ECO:0007669"/>
    <property type="project" value="UniProtKB-KW"/>
</dbReference>
<comment type="similarity">
    <text evidence="1">Belongs to the FGGY kinase family.</text>
</comment>
<feature type="domain" description="Carbohydrate kinase FGGY N-terminal" evidence="4">
    <location>
        <begin position="9"/>
        <end position="241"/>
    </location>
</feature>
<organism evidence="6 7">
    <name type="scientific">Catenovulum adriaticum</name>
    <dbReference type="NCBI Taxonomy" id="2984846"/>
    <lineage>
        <taxon>Bacteria</taxon>
        <taxon>Pseudomonadati</taxon>
        <taxon>Pseudomonadota</taxon>
        <taxon>Gammaproteobacteria</taxon>
        <taxon>Alteromonadales</taxon>
        <taxon>Alteromonadaceae</taxon>
        <taxon>Catenovulum</taxon>
    </lineage>
</organism>
<dbReference type="InterPro" id="IPR050406">
    <property type="entry name" value="FGGY_Carb_Kinase"/>
</dbReference>
<gene>
    <name evidence="6" type="ORF">OLW01_15865</name>
</gene>
<name>A0ABY7ARD2_9ALTE</name>
<evidence type="ECO:0000256" key="2">
    <source>
        <dbReference type="ARBA" id="ARBA00022679"/>
    </source>
</evidence>
<dbReference type="PANTHER" id="PTHR43095">
    <property type="entry name" value="SUGAR KINASE"/>
    <property type="match status" value="1"/>
</dbReference>
<evidence type="ECO:0000259" key="4">
    <source>
        <dbReference type="Pfam" id="PF00370"/>
    </source>
</evidence>
<evidence type="ECO:0000259" key="5">
    <source>
        <dbReference type="Pfam" id="PF21546"/>
    </source>
</evidence>
<keyword evidence="2" id="KW-0808">Transferase</keyword>
<evidence type="ECO:0000313" key="7">
    <source>
        <dbReference type="Proteomes" id="UP001163726"/>
    </source>
</evidence>
<proteinExistence type="inferred from homology"/>
<geneLocation type="plasmid" evidence="6 7">
    <name>pCadTS8_1</name>
</geneLocation>